<dbReference type="InterPro" id="IPR002018">
    <property type="entry name" value="CarbesteraseB"/>
</dbReference>
<keyword evidence="6" id="KW-1185">Reference proteome</keyword>
<proteinExistence type="inferred from homology"/>
<dbReference type="GO" id="GO:0005886">
    <property type="term" value="C:plasma membrane"/>
    <property type="evidence" value="ECO:0007669"/>
    <property type="project" value="TreeGrafter"/>
</dbReference>
<dbReference type="PANTHER" id="PTHR43918:SF15">
    <property type="entry name" value="CARBOXYLIC ESTER HYDROLASE"/>
    <property type="match status" value="1"/>
</dbReference>
<dbReference type="GO" id="GO:0006581">
    <property type="term" value="P:acetylcholine catabolic process"/>
    <property type="evidence" value="ECO:0007669"/>
    <property type="project" value="TreeGrafter"/>
</dbReference>
<dbReference type="GO" id="GO:0019695">
    <property type="term" value="P:choline metabolic process"/>
    <property type="evidence" value="ECO:0007669"/>
    <property type="project" value="TreeGrafter"/>
</dbReference>
<evidence type="ECO:0000313" key="7">
    <source>
        <dbReference type="WBParaSite" id="GPUH_0001651001-mRNA-1"/>
    </source>
</evidence>
<name>A0A183E697_9BILA</name>
<keyword evidence="2" id="KW-0719">Serine esterase</keyword>
<gene>
    <name evidence="5" type="ORF">GPUH_LOCUS16488</name>
</gene>
<protein>
    <submittedName>
        <fullName evidence="7">COesterase domain-containing protein</fullName>
    </submittedName>
</protein>
<dbReference type="Proteomes" id="UP000271098">
    <property type="component" value="Unassembled WGS sequence"/>
</dbReference>
<dbReference type="InterPro" id="IPR050654">
    <property type="entry name" value="AChE-related_enzymes"/>
</dbReference>
<dbReference type="Gene3D" id="3.40.50.1820">
    <property type="entry name" value="alpha/beta hydrolase"/>
    <property type="match status" value="1"/>
</dbReference>
<sequence length="107" mass="13121">MHGYEIEFVFGVPLYNFTAGYTSQERIFSEKVLKYWTHFANFGEPNFDGPGAIRWPEYRDSEQWMYLRAMEHRPIERRKKRECELWRNAKDLEFADYRKLMNFIIPL</sequence>
<reference evidence="5 6" key="2">
    <citation type="submission" date="2018-11" db="EMBL/GenBank/DDBJ databases">
        <authorList>
            <consortium name="Pathogen Informatics"/>
        </authorList>
    </citation>
    <scope>NUCLEOTIDE SEQUENCE [LARGE SCALE GENOMIC DNA]</scope>
</reference>
<evidence type="ECO:0000256" key="3">
    <source>
        <dbReference type="ARBA" id="ARBA00022801"/>
    </source>
</evidence>
<feature type="domain" description="Carboxylesterase type B" evidence="4">
    <location>
        <begin position="1"/>
        <end position="86"/>
    </location>
</feature>
<reference evidence="7" key="1">
    <citation type="submission" date="2016-06" db="UniProtKB">
        <authorList>
            <consortium name="WormBaseParasite"/>
        </authorList>
    </citation>
    <scope>IDENTIFICATION</scope>
</reference>
<dbReference type="PANTHER" id="PTHR43918">
    <property type="entry name" value="ACETYLCHOLINESTERASE"/>
    <property type="match status" value="1"/>
</dbReference>
<evidence type="ECO:0000313" key="6">
    <source>
        <dbReference type="Proteomes" id="UP000271098"/>
    </source>
</evidence>
<evidence type="ECO:0000259" key="4">
    <source>
        <dbReference type="Pfam" id="PF00135"/>
    </source>
</evidence>
<dbReference type="Pfam" id="PF00135">
    <property type="entry name" value="COesterase"/>
    <property type="match status" value="1"/>
</dbReference>
<dbReference type="GO" id="GO:0003990">
    <property type="term" value="F:acetylcholinesterase activity"/>
    <property type="evidence" value="ECO:0007669"/>
    <property type="project" value="TreeGrafter"/>
</dbReference>
<evidence type="ECO:0000313" key="5">
    <source>
        <dbReference type="EMBL" id="VDN27990.1"/>
    </source>
</evidence>
<dbReference type="WBParaSite" id="GPUH_0001651001-mRNA-1">
    <property type="protein sequence ID" value="GPUH_0001651001-mRNA-1"/>
    <property type="gene ID" value="GPUH_0001651001"/>
</dbReference>
<accession>A0A183E697</accession>
<dbReference type="EMBL" id="UYRT01083822">
    <property type="protein sequence ID" value="VDN27990.1"/>
    <property type="molecule type" value="Genomic_DNA"/>
</dbReference>
<keyword evidence="3" id="KW-0378">Hydrolase</keyword>
<dbReference type="GO" id="GO:0005615">
    <property type="term" value="C:extracellular space"/>
    <property type="evidence" value="ECO:0007669"/>
    <property type="project" value="TreeGrafter"/>
</dbReference>
<organism evidence="7">
    <name type="scientific">Gongylonema pulchrum</name>
    <dbReference type="NCBI Taxonomy" id="637853"/>
    <lineage>
        <taxon>Eukaryota</taxon>
        <taxon>Metazoa</taxon>
        <taxon>Ecdysozoa</taxon>
        <taxon>Nematoda</taxon>
        <taxon>Chromadorea</taxon>
        <taxon>Rhabditida</taxon>
        <taxon>Spirurina</taxon>
        <taxon>Spiruromorpha</taxon>
        <taxon>Spiruroidea</taxon>
        <taxon>Gongylonematidae</taxon>
        <taxon>Gongylonema</taxon>
    </lineage>
</organism>
<dbReference type="OrthoDB" id="19653at2759"/>
<dbReference type="SUPFAM" id="SSF53474">
    <property type="entry name" value="alpha/beta-Hydrolases"/>
    <property type="match status" value="1"/>
</dbReference>
<evidence type="ECO:0000256" key="1">
    <source>
        <dbReference type="ARBA" id="ARBA00005964"/>
    </source>
</evidence>
<dbReference type="AlphaFoldDB" id="A0A183E697"/>
<evidence type="ECO:0000256" key="2">
    <source>
        <dbReference type="ARBA" id="ARBA00022487"/>
    </source>
</evidence>
<comment type="similarity">
    <text evidence="1">Belongs to the type-B carboxylesterase/lipase family.</text>
</comment>
<dbReference type="InterPro" id="IPR029058">
    <property type="entry name" value="AB_hydrolase_fold"/>
</dbReference>